<sequence length="104" mass="12090">PSPKHRFRVAAFAVRAVFRMQYFVSHHKRTYGNTCRILQQALSHNKPFPHNAESVPMAKNKQRKTEVIFSNPIQPGSLSHYLDHFNSLQERIKNTLSTEKTDQT</sequence>
<dbReference type="EMBL" id="GEBQ01012104">
    <property type="protein sequence ID" value="JAT27873.1"/>
    <property type="molecule type" value="Transcribed_RNA"/>
</dbReference>
<evidence type="ECO:0000313" key="1">
    <source>
        <dbReference type="EMBL" id="JAT27873.1"/>
    </source>
</evidence>
<organism evidence="1">
    <name type="scientific">Graphocephala atropunctata</name>
    <dbReference type="NCBI Taxonomy" id="36148"/>
    <lineage>
        <taxon>Eukaryota</taxon>
        <taxon>Metazoa</taxon>
        <taxon>Ecdysozoa</taxon>
        <taxon>Arthropoda</taxon>
        <taxon>Hexapoda</taxon>
        <taxon>Insecta</taxon>
        <taxon>Pterygota</taxon>
        <taxon>Neoptera</taxon>
        <taxon>Paraneoptera</taxon>
        <taxon>Hemiptera</taxon>
        <taxon>Auchenorrhyncha</taxon>
        <taxon>Membracoidea</taxon>
        <taxon>Cicadellidae</taxon>
        <taxon>Cicadellinae</taxon>
        <taxon>Cicadellini</taxon>
        <taxon>Graphocephala</taxon>
    </lineage>
</organism>
<feature type="non-terminal residue" evidence="1">
    <location>
        <position position="1"/>
    </location>
</feature>
<accession>A0A1B6LW08</accession>
<protein>
    <submittedName>
        <fullName evidence="1">Uncharacterized protein</fullName>
    </submittedName>
</protein>
<name>A0A1B6LW08_9HEMI</name>
<proteinExistence type="predicted"/>
<gene>
    <name evidence="1" type="ORF">g.20177</name>
</gene>
<dbReference type="AlphaFoldDB" id="A0A1B6LW08"/>
<reference evidence="1" key="1">
    <citation type="submission" date="2015-11" db="EMBL/GenBank/DDBJ databases">
        <title>De novo transcriptome assembly of four potential Pierce s Disease insect vectors from Arizona vineyards.</title>
        <authorList>
            <person name="Tassone E.E."/>
        </authorList>
    </citation>
    <scope>NUCLEOTIDE SEQUENCE</scope>
</reference>